<dbReference type="Gene3D" id="3.20.20.100">
    <property type="entry name" value="NADP-dependent oxidoreductase domain"/>
    <property type="match status" value="1"/>
</dbReference>
<organism evidence="1 2">
    <name type="scientific">Brevundimonas intermedia</name>
    <dbReference type="NCBI Taxonomy" id="74315"/>
    <lineage>
        <taxon>Bacteria</taxon>
        <taxon>Pseudomonadati</taxon>
        <taxon>Pseudomonadota</taxon>
        <taxon>Alphaproteobacteria</taxon>
        <taxon>Caulobacterales</taxon>
        <taxon>Caulobacteraceae</taxon>
        <taxon>Brevundimonas</taxon>
    </lineage>
</organism>
<evidence type="ECO:0008006" key="3">
    <source>
        <dbReference type="Google" id="ProtNLM"/>
    </source>
</evidence>
<evidence type="ECO:0000313" key="2">
    <source>
        <dbReference type="Proteomes" id="UP001143509"/>
    </source>
</evidence>
<comment type="caution">
    <text evidence="1">The sequence shown here is derived from an EMBL/GenBank/DDBJ whole genome shotgun (WGS) entry which is preliminary data.</text>
</comment>
<dbReference type="InterPro" id="IPR053135">
    <property type="entry name" value="AKR2_Oxidoreductase"/>
</dbReference>
<sequence length="302" mass="32349">MRYRPFGVSGAAISNLTLSFGLDSLARGREGALNLLYSALEAGVNSYRLETADPVVAEVLGEALAHVDRKLVCVGLTLGIGADREGTRDFSAEGMTAAIDRALHFSGLGWIDVAVLHEPGEHELPQSSLNALKALRATGRIKLLGVAGGGDVMDTYVSTGAFDVLLTPFDINADWKLRNRVRAAREQDMAVFAYDYFTDRRSKPRGSQAAAKKGLFGLGGAPKRPPQSRQADAFGFLYRTPNWPAEAICLSYVLTDPTISSVIIRANDTERLEMLAATPERDLPPGLAAQIEMGRVTASAAA</sequence>
<dbReference type="Proteomes" id="UP001143509">
    <property type="component" value="Unassembled WGS sequence"/>
</dbReference>
<accession>A0ABQ5T619</accession>
<dbReference type="SUPFAM" id="SSF51430">
    <property type="entry name" value="NAD(P)-linked oxidoreductase"/>
    <property type="match status" value="1"/>
</dbReference>
<name>A0ABQ5T619_9CAUL</name>
<dbReference type="EMBL" id="BSFD01000002">
    <property type="protein sequence ID" value="GLK48217.1"/>
    <property type="molecule type" value="Genomic_DNA"/>
</dbReference>
<dbReference type="InterPro" id="IPR036812">
    <property type="entry name" value="NAD(P)_OxRdtase_dom_sf"/>
</dbReference>
<dbReference type="PANTHER" id="PTHR43312">
    <property type="entry name" value="D-THREO-ALDOSE 1-DEHYDROGENASE"/>
    <property type="match status" value="1"/>
</dbReference>
<proteinExistence type="predicted"/>
<keyword evidence="2" id="KW-1185">Reference proteome</keyword>
<reference evidence="1" key="1">
    <citation type="journal article" date="2014" name="Int. J. Syst. Evol. Microbiol.">
        <title>Complete genome of a new Firmicutes species belonging to the dominant human colonic microbiota ('Ruminococcus bicirculans') reveals two chromosomes and a selective capacity to utilize plant glucans.</title>
        <authorList>
            <consortium name="NISC Comparative Sequencing Program"/>
            <person name="Wegmann U."/>
            <person name="Louis P."/>
            <person name="Goesmann A."/>
            <person name="Henrissat B."/>
            <person name="Duncan S.H."/>
            <person name="Flint H.J."/>
        </authorList>
    </citation>
    <scope>NUCLEOTIDE SEQUENCE</scope>
    <source>
        <strain evidence="1">VKM B-1499</strain>
    </source>
</reference>
<dbReference type="RefSeq" id="WP_271164452.1">
    <property type="nucleotide sequence ID" value="NZ_BSFD01000002.1"/>
</dbReference>
<evidence type="ECO:0000313" key="1">
    <source>
        <dbReference type="EMBL" id="GLK48217.1"/>
    </source>
</evidence>
<reference evidence="1" key="2">
    <citation type="submission" date="2023-01" db="EMBL/GenBank/DDBJ databases">
        <authorList>
            <person name="Sun Q."/>
            <person name="Evtushenko L."/>
        </authorList>
    </citation>
    <scope>NUCLEOTIDE SEQUENCE</scope>
    <source>
        <strain evidence="1">VKM B-1499</strain>
    </source>
</reference>
<protein>
    <recommendedName>
        <fullName evidence="3">Oxidoreductase</fullName>
    </recommendedName>
</protein>
<dbReference type="PANTHER" id="PTHR43312:SF1">
    <property type="entry name" value="NADP-DEPENDENT OXIDOREDUCTASE DOMAIN-CONTAINING PROTEIN"/>
    <property type="match status" value="1"/>
</dbReference>
<gene>
    <name evidence="1" type="ORF">GCM10017620_11900</name>
</gene>